<dbReference type="InterPro" id="IPR020892">
    <property type="entry name" value="Cyclophilin-type_PPIase_CS"/>
</dbReference>
<evidence type="ECO:0000256" key="1">
    <source>
        <dbReference type="ARBA" id="ARBA00002388"/>
    </source>
</evidence>
<dbReference type="InterPro" id="IPR044665">
    <property type="entry name" value="E_coli_cyclophilin_A-like"/>
</dbReference>
<organism evidence="7 8">
    <name type="scientific">Actinoalloteichus caeruleus DSM 43889</name>
    <dbReference type="NCBI Taxonomy" id="1120930"/>
    <lineage>
        <taxon>Bacteria</taxon>
        <taxon>Bacillati</taxon>
        <taxon>Actinomycetota</taxon>
        <taxon>Actinomycetes</taxon>
        <taxon>Pseudonocardiales</taxon>
        <taxon>Pseudonocardiaceae</taxon>
        <taxon>Actinoalloteichus</taxon>
        <taxon>Actinoalloteichus cyanogriseus</taxon>
    </lineage>
</organism>
<dbReference type="EC" id="5.2.1.8" evidence="5"/>
<reference evidence="7 8" key="2">
    <citation type="submission" date="2022-06" db="EMBL/GenBank/DDBJ databases">
        <title>Genomic Encyclopedia of Type Strains, Phase I: the one thousand microbial genomes (KMG-I) project.</title>
        <authorList>
            <person name="Kyrpides N."/>
        </authorList>
    </citation>
    <scope>NUCLEOTIDE SEQUENCE [LARGE SCALE GENOMIC DNA]</scope>
    <source>
        <strain evidence="7 8">DSM 43889</strain>
    </source>
</reference>
<dbReference type="PIRSF" id="PIRSF001467">
    <property type="entry name" value="Peptidylpro_ismrse"/>
    <property type="match status" value="1"/>
</dbReference>
<dbReference type="Gene3D" id="2.40.100.10">
    <property type="entry name" value="Cyclophilin-like"/>
    <property type="match status" value="1"/>
</dbReference>
<dbReference type="CDD" id="cd01920">
    <property type="entry name" value="cyclophilin_EcCYP_like"/>
    <property type="match status" value="1"/>
</dbReference>
<protein>
    <recommendedName>
        <fullName evidence="5">Peptidyl-prolyl cis-trans isomerase</fullName>
        <shortName evidence="5">PPIase</shortName>
        <ecNumber evidence="5">5.2.1.8</ecNumber>
    </recommendedName>
</protein>
<gene>
    <name evidence="7" type="ORF">G443_000661</name>
</gene>
<dbReference type="Pfam" id="PF00160">
    <property type="entry name" value="Pro_isomerase"/>
    <property type="match status" value="1"/>
</dbReference>
<dbReference type="InterPro" id="IPR002130">
    <property type="entry name" value="Cyclophilin-type_PPIase_dom"/>
</dbReference>
<evidence type="ECO:0000256" key="3">
    <source>
        <dbReference type="ARBA" id="ARBA00023110"/>
    </source>
</evidence>
<comment type="catalytic activity">
    <reaction evidence="5">
        <text>[protein]-peptidylproline (omega=180) = [protein]-peptidylproline (omega=0)</text>
        <dbReference type="Rhea" id="RHEA:16237"/>
        <dbReference type="Rhea" id="RHEA-COMP:10747"/>
        <dbReference type="Rhea" id="RHEA-COMP:10748"/>
        <dbReference type="ChEBI" id="CHEBI:83833"/>
        <dbReference type="ChEBI" id="CHEBI:83834"/>
        <dbReference type="EC" id="5.2.1.8"/>
    </reaction>
</comment>
<dbReference type="PROSITE" id="PS50072">
    <property type="entry name" value="CSA_PPIASE_2"/>
    <property type="match status" value="1"/>
</dbReference>
<dbReference type="PROSITE" id="PS00170">
    <property type="entry name" value="CSA_PPIASE_1"/>
    <property type="match status" value="1"/>
</dbReference>
<feature type="domain" description="PPIase cyclophilin-type" evidence="6">
    <location>
        <begin position="1"/>
        <end position="162"/>
    </location>
</feature>
<evidence type="ECO:0000256" key="2">
    <source>
        <dbReference type="ARBA" id="ARBA00007365"/>
    </source>
</evidence>
<dbReference type="GO" id="GO:0016853">
    <property type="term" value="F:isomerase activity"/>
    <property type="evidence" value="ECO:0007669"/>
    <property type="project" value="UniProtKB-KW"/>
</dbReference>
<comment type="caution">
    <text evidence="7">The sequence shown here is derived from an EMBL/GenBank/DDBJ whole genome shotgun (WGS) entry which is preliminary data.</text>
</comment>
<dbReference type="PANTHER" id="PTHR43246">
    <property type="entry name" value="PEPTIDYL-PROLYL CIS-TRANS ISOMERASE CYP38, CHLOROPLASTIC"/>
    <property type="match status" value="1"/>
</dbReference>
<evidence type="ECO:0000313" key="8">
    <source>
        <dbReference type="Proteomes" id="UP000791080"/>
    </source>
</evidence>
<dbReference type="InterPro" id="IPR029000">
    <property type="entry name" value="Cyclophilin-like_dom_sf"/>
</dbReference>
<evidence type="ECO:0000256" key="4">
    <source>
        <dbReference type="ARBA" id="ARBA00023235"/>
    </source>
</evidence>
<proteinExistence type="inferred from homology"/>
<sequence length="163" mass="17399">MTTTVTLSTSHGNIVLELDEQRAPITVKNFVAYAQAGHYDGTVFHRVIPGFMIQGGGFEPGLKQKKTNDPIKNEADNGLKNVRYSVAMARTSVVDSATAQFFINLSDNDFLNHGSRDFGYAVFGKVIEGQDVVDQIAAVPTGNAGGHQNVPTSDVVITTASVA</sequence>
<name>A0ABT1JE34_ACTCY</name>
<evidence type="ECO:0000256" key="5">
    <source>
        <dbReference type="RuleBase" id="RU363019"/>
    </source>
</evidence>
<comment type="similarity">
    <text evidence="2 5">Belongs to the cyclophilin-type PPIase family.</text>
</comment>
<dbReference type="EMBL" id="AUBJ02000001">
    <property type="protein sequence ID" value="MCP2330391.1"/>
    <property type="molecule type" value="Genomic_DNA"/>
</dbReference>
<dbReference type="RefSeq" id="WP_030228035.1">
    <property type="nucleotide sequence ID" value="NZ_AUBJ02000001.1"/>
</dbReference>
<dbReference type="InterPro" id="IPR024936">
    <property type="entry name" value="Cyclophilin-type_PPIase"/>
</dbReference>
<reference evidence="7 8" key="1">
    <citation type="submission" date="2013-07" db="EMBL/GenBank/DDBJ databases">
        <authorList>
            <consortium name="DOE Joint Genome Institute"/>
            <person name="Reeve W."/>
            <person name="Huntemann M."/>
            <person name="Han J."/>
            <person name="Chen A."/>
            <person name="Kyrpides N."/>
            <person name="Mavromatis K."/>
            <person name="Markowitz V."/>
            <person name="Palaniappan K."/>
            <person name="Ivanova N."/>
            <person name="Schaumberg A."/>
            <person name="Pati A."/>
            <person name="Liolios K."/>
            <person name="Nordberg H.P."/>
            <person name="Cantor M.N."/>
            <person name="Hua S.X."/>
            <person name="Woyke T."/>
        </authorList>
    </citation>
    <scope>NUCLEOTIDE SEQUENCE [LARGE SCALE GENOMIC DNA]</scope>
    <source>
        <strain evidence="7 8">DSM 43889</strain>
    </source>
</reference>
<evidence type="ECO:0000313" key="7">
    <source>
        <dbReference type="EMBL" id="MCP2330391.1"/>
    </source>
</evidence>
<dbReference type="Proteomes" id="UP000791080">
    <property type="component" value="Unassembled WGS sequence"/>
</dbReference>
<keyword evidence="4 5" id="KW-0413">Isomerase</keyword>
<evidence type="ECO:0000259" key="6">
    <source>
        <dbReference type="PROSITE" id="PS50072"/>
    </source>
</evidence>
<keyword evidence="3 5" id="KW-0697">Rotamase</keyword>
<keyword evidence="8" id="KW-1185">Reference proteome</keyword>
<dbReference type="SUPFAM" id="SSF50891">
    <property type="entry name" value="Cyclophilin-like"/>
    <property type="match status" value="1"/>
</dbReference>
<comment type="function">
    <text evidence="1 5">PPIases accelerate the folding of proteins. It catalyzes the cis-trans isomerization of proline imidic peptide bonds in oligopeptides.</text>
</comment>
<dbReference type="PRINTS" id="PR00153">
    <property type="entry name" value="CSAPPISMRASE"/>
</dbReference>
<accession>A0ABT1JE34</accession>